<evidence type="ECO:0000313" key="2">
    <source>
        <dbReference type="Proteomes" id="UP000824533"/>
    </source>
</evidence>
<protein>
    <submittedName>
        <fullName evidence="1">Uncharacterized protein</fullName>
    </submittedName>
</protein>
<evidence type="ECO:0000313" key="1">
    <source>
        <dbReference type="EMBL" id="KAJ0176997.1"/>
    </source>
</evidence>
<name>A0ACC1D0F0_9NEOP</name>
<gene>
    <name evidence="1" type="ORF">K1T71_007006</name>
</gene>
<dbReference type="Proteomes" id="UP000824533">
    <property type="component" value="Linkage Group LG12"/>
</dbReference>
<reference evidence="1 2" key="1">
    <citation type="journal article" date="2021" name="Front. Genet.">
        <title>Chromosome-Level Genome Assembly Reveals Significant Gene Expansion in the Toll and IMD Signaling Pathways of Dendrolimus kikuchii.</title>
        <authorList>
            <person name="Zhou J."/>
            <person name="Wu P."/>
            <person name="Xiong Z."/>
            <person name="Liu N."/>
            <person name="Zhao N."/>
            <person name="Ji M."/>
            <person name="Qiu Y."/>
            <person name="Yang B."/>
        </authorList>
    </citation>
    <scope>NUCLEOTIDE SEQUENCE [LARGE SCALE GENOMIC DNA]</scope>
    <source>
        <strain evidence="1">Ann1</strain>
    </source>
</reference>
<keyword evidence="2" id="KW-1185">Reference proteome</keyword>
<sequence length="276" mass="31851">MEKPDTDGFINVTWPSNRVPHGGIFHTRTTERTTDQQKFLKVLLEESRLSIAHRQKSAFQFRQEAERNIQKKTELPLVRPRTSRRRSLSAIRQSGIYEDDLYQPEKRGKDREKMKERLANVMAFGDISDQQIAAAPHKCNKTAEIPKLPTSKEKWNELLTQIRERAEWLAEMEYLGQASPHRDIINDQIAERMRALDVLGVDSECSTTRSTDSGFSTTRSYERGAKPPTVRIRSSASGSIREKKINVKSTLKHHKEENVTGYGKFTPLEYSPRRRV</sequence>
<organism evidence="1 2">
    <name type="scientific">Dendrolimus kikuchii</name>
    <dbReference type="NCBI Taxonomy" id="765133"/>
    <lineage>
        <taxon>Eukaryota</taxon>
        <taxon>Metazoa</taxon>
        <taxon>Ecdysozoa</taxon>
        <taxon>Arthropoda</taxon>
        <taxon>Hexapoda</taxon>
        <taxon>Insecta</taxon>
        <taxon>Pterygota</taxon>
        <taxon>Neoptera</taxon>
        <taxon>Endopterygota</taxon>
        <taxon>Lepidoptera</taxon>
        <taxon>Glossata</taxon>
        <taxon>Ditrysia</taxon>
        <taxon>Bombycoidea</taxon>
        <taxon>Lasiocampidae</taxon>
        <taxon>Dendrolimus</taxon>
    </lineage>
</organism>
<comment type="caution">
    <text evidence="1">The sequence shown here is derived from an EMBL/GenBank/DDBJ whole genome shotgun (WGS) entry which is preliminary data.</text>
</comment>
<proteinExistence type="predicted"/>
<accession>A0ACC1D0F0</accession>
<dbReference type="EMBL" id="CM034398">
    <property type="protein sequence ID" value="KAJ0176997.1"/>
    <property type="molecule type" value="Genomic_DNA"/>
</dbReference>